<keyword evidence="3" id="KW-1185">Reference proteome</keyword>
<protein>
    <submittedName>
        <fullName evidence="2">Uncharacterized protein</fullName>
    </submittedName>
</protein>
<evidence type="ECO:0000313" key="2">
    <source>
        <dbReference type="EMBL" id="KAF2096616.1"/>
    </source>
</evidence>
<proteinExistence type="predicted"/>
<organism evidence="2 3">
    <name type="scientific">Rhizodiscina lignyota</name>
    <dbReference type="NCBI Taxonomy" id="1504668"/>
    <lineage>
        <taxon>Eukaryota</taxon>
        <taxon>Fungi</taxon>
        <taxon>Dikarya</taxon>
        <taxon>Ascomycota</taxon>
        <taxon>Pezizomycotina</taxon>
        <taxon>Dothideomycetes</taxon>
        <taxon>Pleosporomycetidae</taxon>
        <taxon>Aulographales</taxon>
        <taxon>Rhizodiscinaceae</taxon>
        <taxon>Rhizodiscina</taxon>
    </lineage>
</organism>
<feature type="region of interest" description="Disordered" evidence="1">
    <location>
        <begin position="209"/>
        <end position="262"/>
    </location>
</feature>
<dbReference type="OrthoDB" id="5395975at2759"/>
<evidence type="ECO:0000256" key="1">
    <source>
        <dbReference type="SAM" id="MobiDB-lite"/>
    </source>
</evidence>
<reference evidence="2" key="1">
    <citation type="journal article" date="2020" name="Stud. Mycol.">
        <title>101 Dothideomycetes genomes: a test case for predicting lifestyles and emergence of pathogens.</title>
        <authorList>
            <person name="Haridas S."/>
            <person name="Albert R."/>
            <person name="Binder M."/>
            <person name="Bloem J."/>
            <person name="Labutti K."/>
            <person name="Salamov A."/>
            <person name="Andreopoulos B."/>
            <person name="Baker S."/>
            <person name="Barry K."/>
            <person name="Bills G."/>
            <person name="Bluhm B."/>
            <person name="Cannon C."/>
            <person name="Castanera R."/>
            <person name="Culley D."/>
            <person name="Daum C."/>
            <person name="Ezra D."/>
            <person name="Gonzalez J."/>
            <person name="Henrissat B."/>
            <person name="Kuo A."/>
            <person name="Liang C."/>
            <person name="Lipzen A."/>
            <person name="Lutzoni F."/>
            <person name="Magnuson J."/>
            <person name="Mondo S."/>
            <person name="Nolan M."/>
            <person name="Ohm R."/>
            <person name="Pangilinan J."/>
            <person name="Park H.-J."/>
            <person name="Ramirez L."/>
            <person name="Alfaro M."/>
            <person name="Sun H."/>
            <person name="Tritt A."/>
            <person name="Yoshinaga Y."/>
            <person name="Zwiers L.-H."/>
            <person name="Turgeon B."/>
            <person name="Goodwin S."/>
            <person name="Spatafora J."/>
            <person name="Crous P."/>
            <person name="Grigoriev I."/>
        </authorList>
    </citation>
    <scope>NUCLEOTIDE SEQUENCE</scope>
    <source>
        <strain evidence="2">CBS 133067</strain>
    </source>
</reference>
<evidence type="ECO:0000313" key="3">
    <source>
        <dbReference type="Proteomes" id="UP000799772"/>
    </source>
</evidence>
<accession>A0A9P4IE88</accession>
<feature type="region of interest" description="Disordered" evidence="1">
    <location>
        <begin position="165"/>
        <end position="192"/>
    </location>
</feature>
<dbReference type="EMBL" id="ML978129">
    <property type="protein sequence ID" value="KAF2096616.1"/>
    <property type="molecule type" value="Genomic_DNA"/>
</dbReference>
<name>A0A9P4IE88_9PEZI</name>
<sequence length="579" mass="64116">MELLVHISASTSRKEDDRYLAQAAAYLKYKPSTSLHLSRESGERASANQTPAPSEQLQPTYPGGTRSQIGHVTDMSNRGTTAPELSQMLSIHQDGHQRPRSSPMERLEQIQEIWQRSSRSLNRKRPINYDQTDSNIIFDTQFAFSALESQLISQLENKNFPISGLHISDESRLPPPKRIRLSSDEENDSQHYTAETASLELAVPNAMPQQDHNLSDHENGHGRHSARPRTPQPDSLNSLLPSDYGLSATSTDTSQVTTQQSQPIPVEVLAPGSPLQPRLSPATQIYRGSSSQIQAECDDEAERVSHARTEVPGAPQTSDIQVLASPQRPLFPVGGDVPDTSFAPIAITGLVPECTNDIMAAKANYSPSKPYNDKKHIIGSRPRSQRFQEEAVNKPIRPLTAGDRTTVPVSSAMSLSTLPFEVHAPDPPVSNKSFAESSYITMALANLANIQNLVKRYKPIEHGPIGKHTRGSWEFDTTSWPLDKQIAFWESLCKTIGEGSLGWSVRCGRNVDTDKGIQRPLDPSGNEWTTLGTVRVFCAGEVIMHMYLVLWTLSGREIRRTGARWRTATEVKVEVPRFP</sequence>
<feature type="compositionally biased region" description="Polar residues" evidence="1">
    <location>
        <begin position="46"/>
        <end position="62"/>
    </location>
</feature>
<feature type="compositionally biased region" description="Low complexity" evidence="1">
    <location>
        <begin position="247"/>
        <end position="262"/>
    </location>
</feature>
<comment type="caution">
    <text evidence="2">The sequence shown here is derived from an EMBL/GenBank/DDBJ whole genome shotgun (WGS) entry which is preliminary data.</text>
</comment>
<gene>
    <name evidence="2" type="ORF">NA57DRAFT_78218</name>
</gene>
<dbReference type="Proteomes" id="UP000799772">
    <property type="component" value="Unassembled WGS sequence"/>
</dbReference>
<dbReference type="AlphaFoldDB" id="A0A9P4IE88"/>
<feature type="region of interest" description="Disordered" evidence="1">
    <location>
        <begin position="31"/>
        <end position="62"/>
    </location>
</feature>